<feature type="compositionally biased region" description="Polar residues" evidence="1">
    <location>
        <begin position="359"/>
        <end position="371"/>
    </location>
</feature>
<dbReference type="Proteomes" id="UP000256645">
    <property type="component" value="Unassembled WGS sequence"/>
</dbReference>
<reference evidence="2 3" key="1">
    <citation type="journal article" date="2018" name="IMA Fungus">
        <title>IMA Genome-F 9: Draft genome sequence of Annulohypoxylon stygium, Aspergillus mulundensis, Berkeleyomyces basicola (syn. Thielaviopsis basicola), Ceratocystis smalleyi, two Cercospora beticola strains, Coleophoma cylindrospora, Fusarium fracticaudum, Phialophora cf. hyalina, and Morchella septimelata.</title>
        <authorList>
            <person name="Wingfield B.D."/>
            <person name="Bills G.F."/>
            <person name="Dong Y."/>
            <person name="Huang W."/>
            <person name="Nel W.J."/>
            <person name="Swalarsk-Parry B.S."/>
            <person name="Vaghefi N."/>
            <person name="Wilken P.M."/>
            <person name="An Z."/>
            <person name="de Beer Z.W."/>
            <person name="De Vos L."/>
            <person name="Chen L."/>
            <person name="Duong T.A."/>
            <person name="Gao Y."/>
            <person name="Hammerbacher A."/>
            <person name="Kikkert J.R."/>
            <person name="Li Y."/>
            <person name="Li H."/>
            <person name="Li K."/>
            <person name="Li Q."/>
            <person name="Liu X."/>
            <person name="Ma X."/>
            <person name="Naidoo K."/>
            <person name="Pethybridge S.J."/>
            <person name="Sun J."/>
            <person name="Steenkamp E.T."/>
            <person name="van der Nest M.A."/>
            <person name="van Wyk S."/>
            <person name="Wingfield M.J."/>
            <person name="Xiong C."/>
            <person name="Yue Q."/>
            <person name="Zhang X."/>
        </authorList>
    </citation>
    <scope>NUCLEOTIDE SEQUENCE [LARGE SCALE GENOMIC DNA]</scope>
    <source>
        <strain evidence="2 3">BP6252</strain>
    </source>
</reference>
<feature type="region of interest" description="Disordered" evidence="1">
    <location>
        <begin position="359"/>
        <end position="402"/>
    </location>
</feature>
<organism evidence="2 3">
    <name type="scientific">Coleophoma cylindrospora</name>
    <dbReference type="NCBI Taxonomy" id="1849047"/>
    <lineage>
        <taxon>Eukaryota</taxon>
        <taxon>Fungi</taxon>
        <taxon>Dikarya</taxon>
        <taxon>Ascomycota</taxon>
        <taxon>Pezizomycotina</taxon>
        <taxon>Leotiomycetes</taxon>
        <taxon>Helotiales</taxon>
        <taxon>Dermateaceae</taxon>
        <taxon>Coleophoma</taxon>
    </lineage>
</organism>
<keyword evidence="3" id="KW-1185">Reference proteome</keyword>
<evidence type="ECO:0000313" key="2">
    <source>
        <dbReference type="EMBL" id="RDW58777.1"/>
    </source>
</evidence>
<feature type="compositionally biased region" description="Basic and acidic residues" evidence="1">
    <location>
        <begin position="374"/>
        <end position="387"/>
    </location>
</feature>
<gene>
    <name evidence="2" type="ORF">BP6252_13253</name>
</gene>
<protein>
    <submittedName>
        <fullName evidence="2">Uncharacterized protein</fullName>
    </submittedName>
</protein>
<dbReference type="AlphaFoldDB" id="A0A3D8QAR4"/>
<feature type="region of interest" description="Disordered" evidence="1">
    <location>
        <begin position="132"/>
        <end position="163"/>
    </location>
</feature>
<dbReference type="EMBL" id="PDLM01000017">
    <property type="protein sequence ID" value="RDW58777.1"/>
    <property type="molecule type" value="Genomic_DNA"/>
</dbReference>
<sequence>MVSYEKGWAQAAPSGLLASYAMDRIRLHTDENYTDYTLWSVFQEDFEMFTLDDFERMRADVRMKLRAHLLRRGVFVAAYSEIYPVARVLYDVAQEAEPHIWTDDDLKSTLNEISPMTTVALRNRLTPSMDGLATTTQNLPLDPPLSSHANSSVPNESDDDPTLVSPIIDQATRTEYVEKTITVMELYTDDLKYNGWDDILDIKLKIFYDFCRMADLPPAGYMIAFPHMLKGPAQTCYYGSTSSTESFADAIKRLRQLFEGPAFYRKNLDAWNTITLQGIMDESPDQPIYKCFRLLINELSKLRWGLHPDYRTDRQYADKIVTACQSVPACHLATWKPSEDHYQLIKDIRSSISVWEATNPSPAMVNSPQQAYSTDRRYNRNNRDTRNSRNSRNTYDKTRDIR</sequence>
<accession>A0A3D8QAR4</accession>
<dbReference type="OrthoDB" id="3599542at2759"/>
<name>A0A3D8QAR4_9HELO</name>
<evidence type="ECO:0000256" key="1">
    <source>
        <dbReference type="SAM" id="MobiDB-lite"/>
    </source>
</evidence>
<evidence type="ECO:0000313" key="3">
    <source>
        <dbReference type="Proteomes" id="UP000256645"/>
    </source>
</evidence>
<comment type="caution">
    <text evidence="2">The sequence shown here is derived from an EMBL/GenBank/DDBJ whole genome shotgun (WGS) entry which is preliminary data.</text>
</comment>
<proteinExistence type="predicted"/>